<gene>
    <name evidence="1" type="ORF">OF850_22750</name>
</gene>
<dbReference type="RefSeq" id="WP_301592630.1">
    <property type="nucleotide sequence ID" value="NZ_JAPFQI010000036.1"/>
</dbReference>
<reference evidence="1 2" key="1">
    <citation type="submission" date="2022-10" db="EMBL/GenBank/DDBJ databases">
        <title>Roseococcus glaciei nov., sp. nov., isolated from glacier.</title>
        <authorList>
            <person name="Liu Q."/>
            <person name="Xin Y.-H."/>
        </authorList>
    </citation>
    <scope>NUCLEOTIDE SEQUENCE [LARGE SCALE GENOMIC DNA]</scope>
    <source>
        <strain evidence="1 2">MDT2-1-1</strain>
    </source>
</reference>
<evidence type="ECO:0000313" key="2">
    <source>
        <dbReference type="Proteomes" id="UP001526430"/>
    </source>
</evidence>
<dbReference type="Proteomes" id="UP001526430">
    <property type="component" value="Unassembled WGS sequence"/>
</dbReference>
<keyword evidence="2" id="KW-1185">Reference proteome</keyword>
<organism evidence="1 2">
    <name type="scientific">Sabulicella glaciei</name>
    <dbReference type="NCBI Taxonomy" id="2984948"/>
    <lineage>
        <taxon>Bacteria</taxon>
        <taxon>Pseudomonadati</taxon>
        <taxon>Pseudomonadota</taxon>
        <taxon>Alphaproteobacteria</taxon>
        <taxon>Acetobacterales</taxon>
        <taxon>Acetobacteraceae</taxon>
        <taxon>Sabulicella</taxon>
    </lineage>
</organism>
<dbReference type="InterPro" id="IPR036282">
    <property type="entry name" value="Glutathione-S-Trfase_C_sf"/>
</dbReference>
<accession>A0ABT3P3P8</accession>
<dbReference type="SUPFAM" id="SSF47616">
    <property type="entry name" value="GST C-terminal domain-like"/>
    <property type="match status" value="1"/>
</dbReference>
<sequence>MSDAFSFPMVQWAKRLLPGGLEGYSHVQALHGRLTADPAVRKILARENGSWS</sequence>
<comment type="caution">
    <text evidence="1">The sequence shown here is derived from an EMBL/GenBank/DDBJ whole genome shotgun (WGS) entry which is preliminary data.</text>
</comment>
<protein>
    <submittedName>
        <fullName evidence="1">Uncharacterized protein</fullName>
    </submittedName>
</protein>
<dbReference type="EMBL" id="JAPFQI010000036">
    <property type="protein sequence ID" value="MCW8088404.1"/>
    <property type="molecule type" value="Genomic_DNA"/>
</dbReference>
<evidence type="ECO:0000313" key="1">
    <source>
        <dbReference type="EMBL" id="MCW8088404.1"/>
    </source>
</evidence>
<name>A0ABT3P3P8_9PROT</name>
<proteinExistence type="predicted"/>